<gene>
    <name evidence="1" type="ORF">DZF93_11290</name>
</gene>
<dbReference type="EMBL" id="QWEA01000471">
    <property type="protein sequence ID" value="RIJ25759.1"/>
    <property type="molecule type" value="Genomic_DNA"/>
</dbReference>
<reference evidence="1 2" key="1">
    <citation type="submission" date="2018-08" db="EMBL/GenBank/DDBJ databases">
        <title>Genome Sequence of Clavibacter michiganensis Subspecies type strains, and the Atypical Peach-Colored Strains Isolated from Tomato.</title>
        <authorList>
            <person name="Osdaghi E."/>
            <person name="Portier P."/>
            <person name="Briand M."/>
            <person name="Jacques M.-A."/>
        </authorList>
    </citation>
    <scope>NUCLEOTIDE SEQUENCE [LARGE SCALE GENOMIC DNA]</scope>
    <source>
        <strain evidence="1 2">CFBP 6488</strain>
    </source>
</reference>
<proteinExistence type="predicted"/>
<dbReference type="Proteomes" id="UP000266634">
    <property type="component" value="Unassembled WGS sequence"/>
</dbReference>
<organism evidence="1 2">
    <name type="scientific">Clavibacter michiganensis subsp. insidiosus</name>
    <dbReference type="NCBI Taxonomy" id="33014"/>
    <lineage>
        <taxon>Bacteria</taxon>
        <taxon>Bacillati</taxon>
        <taxon>Actinomycetota</taxon>
        <taxon>Actinomycetes</taxon>
        <taxon>Micrococcales</taxon>
        <taxon>Microbacteriaceae</taxon>
        <taxon>Clavibacter</taxon>
    </lineage>
</organism>
<evidence type="ECO:0000313" key="2">
    <source>
        <dbReference type="Proteomes" id="UP000266634"/>
    </source>
</evidence>
<sequence length="58" mass="5968">MPASFVVVPQWQGSGSSRAMRLADGAEAIRGDLPASATHVVDVPVEAGESLGTGVLRY</sequence>
<name>A0A399R8C3_9MICO</name>
<comment type="caution">
    <text evidence="1">The sequence shown here is derived from an EMBL/GenBank/DDBJ whole genome shotgun (WGS) entry which is preliminary data.</text>
</comment>
<feature type="non-terminal residue" evidence="1">
    <location>
        <position position="58"/>
    </location>
</feature>
<protein>
    <submittedName>
        <fullName evidence="1">Arginase family protein</fullName>
    </submittedName>
</protein>
<accession>A0A399R8C3</accession>
<dbReference type="AlphaFoldDB" id="A0A399R8C3"/>
<evidence type="ECO:0000313" key="1">
    <source>
        <dbReference type="EMBL" id="RIJ25759.1"/>
    </source>
</evidence>